<comment type="caution">
    <text evidence="1">The sequence shown here is derived from an EMBL/GenBank/DDBJ whole genome shotgun (WGS) entry which is preliminary data.</text>
</comment>
<protein>
    <submittedName>
        <fullName evidence="1">Uncharacterized protein</fullName>
    </submittedName>
</protein>
<organism evidence="1 2">
    <name type="scientific">Rhypophila decipiens</name>
    <dbReference type="NCBI Taxonomy" id="261697"/>
    <lineage>
        <taxon>Eukaryota</taxon>
        <taxon>Fungi</taxon>
        <taxon>Dikarya</taxon>
        <taxon>Ascomycota</taxon>
        <taxon>Pezizomycotina</taxon>
        <taxon>Sordariomycetes</taxon>
        <taxon>Sordariomycetidae</taxon>
        <taxon>Sordariales</taxon>
        <taxon>Naviculisporaceae</taxon>
        <taxon>Rhypophila</taxon>
    </lineage>
</organism>
<dbReference type="AlphaFoldDB" id="A0AAN6XSP1"/>
<feature type="non-terminal residue" evidence="1">
    <location>
        <position position="172"/>
    </location>
</feature>
<accession>A0AAN6XSP1</accession>
<evidence type="ECO:0000313" key="2">
    <source>
        <dbReference type="Proteomes" id="UP001301769"/>
    </source>
</evidence>
<dbReference type="Proteomes" id="UP001301769">
    <property type="component" value="Unassembled WGS sequence"/>
</dbReference>
<proteinExistence type="predicted"/>
<name>A0AAN6XSP1_9PEZI</name>
<evidence type="ECO:0000313" key="1">
    <source>
        <dbReference type="EMBL" id="KAK4206179.1"/>
    </source>
</evidence>
<gene>
    <name evidence="1" type="ORF">QBC37DRAFT_247638</name>
</gene>
<keyword evidence="2" id="KW-1185">Reference proteome</keyword>
<reference evidence="1" key="1">
    <citation type="journal article" date="2023" name="Mol. Phylogenet. Evol.">
        <title>Genome-scale phylogeny and comparative genomics of the fungal order Sordariales.</title>
        <authorList>
            <person name="Hensen N."/>
            <person name="Bonometti L."/>
            <person name="Westerberg I."/>
            <person name="Brannstrom I.O."/>
            <person name="Guillou S."/>
            <person name="Cros-Aarteil S."/>
            <person name="Calhoun S."/>
            <person name="Haridas S."/>
            <person name="Kuo A."/>
            <person name="Mondo S."/>
            <person name="Pangilinan J."/>
            <person name="Riley R."/>
            <person name="LaButti K."/>
            <person name="Andreopoulos B."/>
            <person name="Lipzen A."/>
            <person name="Chen C."/>
            <person name="Yan M."/>
            <person name="Daum C."/>
            <person name="Ng V."/>
            <person name="Clum A."/>
            <person name="Steindorff A."/>
            <person name="Ohm R.A."/>
            <person name="Martin F."/>
            <person name="Silar P."/>
            <person name="Natvig D.O."/>
            <person name="Lalanne C."/>
            <person name="Gautier V."/>
            <person name="Ament-Velasquez S.L."/>
            <person name="Kruys A."/>
            <person name="Hutchinson M.I."/>
            <person name="Powell A.J."/>
            <person name="Barry K."/>
            <person name="Miller A.N."/>
            <person name="Grigoriev I.V."/>
            <person name="Debuchy R."/>
            <person name="Gladieux P."/>
            <person name="Hiltunen Thoren M."/>
            <person name="Johannesson H."/>
        </authorList>
    </citation>
    <scope>NUCLEOTIDE SEQUENCE</scope>
    <source>
        <strain evidence="1">PSN293</strain>
    </source>
</reference>
<feature type="non-terminal residue" evidence="1">
    <location>
        <position position="1"/>
    </location>
</feature>
<reference evidence="1" key="2">
    <citation type="submission" date="2023-05" db="EMBL/GenBank/DDBJ databases">
        <authorList>
            <consortium name="Lawrence Berkeley National Laboratory"/>
            <person name="Steindorff A."/>
            <person name="Hensen N."/>
            <person name="Bonometti L."/>
            <person name="Westerberg I."/>
            <person name="Brannstrom I.O."/>
            <person name="Guillou S."/>
            <person name="Cros-Aarteil S."/>
            <person name="Calhoun S."/>
            <person name="Haridas S."/>
            <person name="Kuo A."/>
            <person name="Mondo S."/>
            <person name="Pangilinan J."/>
            <person name="Riley R."/>
            <person name="Labutti K."/>
            <person name="Andreopoulos B."/>
            <person name="Lipzen A."/>
            <person name="Chen C."/>
            <person name="Yanf M."/>
            <person name="Daum C."/>
            <person name="Ng V."/>
            <person name="Clum A."/>
            <person name="Ohm R."/>
            <person name="Martin F."/>
            <person name="Silar P."/>
            <person name="Natvig D."/>
            <person name="Lalanne C."/>
            <person name="Gautier V."/>
            <person name="Ament-Velasquez S.L."/>
            <person name="Kruys A."/>
            <person name="Hutchinson M.I."/>
            <person name="Powell A.J."/>
            <person name="Barry K."/>
            <person name="Miller A.N."/>
            <person name="Grigoriev I.V."/>
            <person name="Debuchy R."/>
            <person name="Gladieux P."/>
            <person name="Thoren M.H."/>
            <person name="Johannesson H."/>
        </authorList>
    </citation>
    <scope>NUCLEOTIDE SEQUENCE</scope>
    <source>
        <strain evidence="1">PSN293</strain>
    </source>
</reference>
<sequence>LTKLVDYAEEGNTLRTHGDVPPWIRELIYAKEQQDSERRKRKRQGSFSESLPPIHITNVIPARYNQDSVGWSNGSPETRDDARIWHTAKLDIPPPIDQSLHRYCDWLCARVADPVWKDGYRDACKIAVEDGLDLERLYYAQDVEARTLAEKGVKRGIAIQFVSKVKAWLDEV</sequence>
<dbReference type="EMBL" id="MU858481">
    <property type="protein sequence ID" value="KAK4206179.1"/>
    <property type="molecule type" value="Genomic_DNA"/>
</dbReference>